<dbReference type="EC" id="6.1.1.2" evidence="2"/>
<keyword evidence="11" id="KW-1185">Reference proteome</keyword>
<evidence type="ECO:0000256" key="8">
    <source>
        <dbReference type="ARBA" id="ARBA00030268"/>
    </source>
</evidence>
<comment type="caution">
    <text evidence="10">The sequence shown here is derived from an EMBL/GenBank/DDBJ whole genome shotgun (WGS) entry which is preliminary data.</text>
</comment>
<sequence length="289" mass="32909">MTMPYNPKELLNNTLTMVIDLLACGINPDKSTVFIQSLCPEHTELAWILGCFCSYGELQRMTQFKDKSESEKLQERGAIVSTGLFTYPILQCADILIYRAEYVPVGKDQEQHLELSRTLANRFNNKHGDFFKEPKALFTEVPKLLSLADPTKKMSKSLGDPHCLRLFEDEASIRRKVRTAVTDVGPEKGQMSLGIENLFELLKASDKIEAHHSLMESYNNGTLKYSDLKETVANGLVELSKKFTDKKNELIKDENLIKEQIYEMSITARRYAKETLSEVRELVGLPKLH</sequence>
<dbReference type="Gene3D" id="1.10.240.10">
    <property type="entry name" value="Tyrosyl-Transfer RNA Synthetase"/>
    <property type="match status" value="1"/>
</dbReference>
<dbReference type="PRINTS" id="PR01039">
    <property type="entry name" value="TRNASYNTHTRP"/>
</dbReference>
<evidence type="ECO:0000256" key="5">
    <source>
        <dbReference type="ARBA" id="ARBA00022840"/>
    </source>
</evidence>
<evidence type="ECO:0000256" key="3">
    <source>
        <dbReference type="ARBA" id="ARBA00022598"/>
    </source>
</evidence>
<evidence type="ECO:0000256" key="6">
    <source>
        <dbReference type="ARBA" id="ARBA00022917"/>
    </source>
</evidence>
<evidence type="ECO:0000313" key="11">
    <source>
        <dbReference type="Proteomes" id="UP001195483"/>
    </source>
</evidence>
<keyword evidence="6 9" id="KW-0648">Protein biosynthesis</keyword>
<dbReference type="GO" id="GO:0005829">
    <property type="term" value="C:cytosol"/>
    <property type="evidence" value="ECO:0007669"/>
    <property type="project" value="TreeGrafter"/>
</dbReference>
<evidence type="ECO:0000256" key="1">
    <source>
        <dbReference type="ARBA" id="ARBA00005594"/>
    </source>
</evidence>
<dbReference type="GO" id="GO:0005524">
    <property type="term" value="F:ATP binding"/>
    <property type="evidence" value="ECO:0007669"/>
    <property type="project" value="UniProtKB-KW"/>
</dbReference>
<keyword evidence="3 9" id="KW-0436">Ligase</keyword>
<reference evidence="10" key="1">
    <citation type="journal article" date="2021" name="Genome Biol. Evol.">
        <title>A High-Quality Reference Genome for a Parasitic Bivalve with Doubly Uniparental Inheritance (Bivalvia: Unionida).</title>
        <authorList>
            <person name="Smith C.H."/>
        </authorList>
    </citation>
    <scope>NUCLEOTIDE SEQUENCE</scope>
    <source>
        <strain evidence="10">CHS0354</strain>
    </source>
</reference>
<evidence type="ECO:0000256" key="4">
    <source>
        <dbReference type="ARBA" id="ARBA00022741"/>
    </source>
</evidence>
<dbReference type="Gene3D" id="3.40.50.620">
    <property type="entry name" value="HUPs"/>
    <property type="match status" value="1"/>
</dbReference>
<dbReference type="PANTHER" id="PTHR43766">
    <property type="entry name" value="TRYPTOPHAN--TRNA LIGASE, MITOCHONDRIAL"/>
    <property type="match status" value="1"/>
</dbReference>
<evidence type="ECO:0000256" key="7">
    <source>
        <dbReference type="ARBA" id="ARBA00023146"/>
    </source>
</evidence>
<dbReference type="Pfam" id="PF00579">
    <property type="entry name" value="tRNA-synt_1b"/>
    <property type="match status" value="1"/>
</dbReference>
<dbReference type="InterPro" id="IPR014729">
    <property type="entry name" value="Rossmann-like_a/b/a_fold"/>
</dbReference>
<comment type="similarity">
    <text evidence="1 9">Belongs to the class-I aminoacyl-tRNA synthetase family.</text>
</comment>
<dbReference type="AlphaFoldDB" id="A0AAE0RZQ3"/>
<reference evidence="10" key="3">
    <citation type="submission" date="2023-05" db="EMBL/GenBank/DDBJ databases">
        <authorList>
            <person name="Smith C.H."/>
        </authorList>
    </citation>
    <scope>NUCLEOTIDE SEQUENCE</scope>
    <source>
        <strain evidence="10">CHS0354</strain>
        <tissue evidence="10">Mantle</tissue>
    </source>
</reference>
<evidence type="ECO:0000256" key="2">
    <source>
        <dbReference type="ARBA" id="ARBA00013161"/>
    </source>
</evidence>
<dbReference type="EMBL" id="JAEAOA010001427">
    <property type="protein sequence ID" value="KAK3582295.1"/>
    <property type="molecule type" value="Genomic_DNA"/>
</dbReference>
<keyword evidence="5 9" id="KW-0067">ATP-binding</keyword>
<accession>A0AAE0RZQ3</accession>
<keyword evidence="4 9" id="KW-0547">Nucleotide-binding</keyword>
<keyword evidence="7 9" id="KW-0030">Aminoacyl-tRNA synthetase</keyword>
<organism evidence="10 11">
    <name type="scientific">Potamilus streckersoni</name>
    <dbReference type="NCBI Taxonomy" id="2493646"/>
    <lineage>
        <taxon>Eukaryota</taxon>
        <taxon>Metazoa</taxon>
        <taxon>Spiralia</taxon>
        <taxon>Lophotrochozoa</taxon>
        <taxon>Mollusca</taxon>
        <taxon>Bivalvia</taxon>
        <taxon>Autobranchia</taxon>
        <taxon>Heteroconchia</taxon>
        <taxon>Palaeoheterodonta</taxon>
        <taxon>Unionida</taxon>
        <taxon>Unionoidea</taxon>
        <taxon>Unionidae</taxon>
        <taxon>Ambleminae</taxon>
        <taxon>Lampsilini</taxon>
        <taxon>Potamilus</taxon>
    </lineage>
</organism>
<dbReference type="NCBIfam" id="TIGR00233">
    <property type="entry name" value="trpS"/>
    <property type="match status" value="1"/>
</dbReference>
<dbReference type="SUPFAM" id="SSF52374">
    <property type="entry name" value="Nucleotidylyl transferase"/>
    <property type="match status" value="1"/>
</dbReference>
<name>A0AAE0RZQ3_9BIVA</name>
<dbReference type="PANTHER" id="PTHR43766:SF1">
    <property type="entry name" value="TRYPTOPHAN--TRNA LIGASE, MITOCHONDRIAL"/>
    <property type="match status" value="1"/>
</dbReference>
<dbReference type="Proteomes" id="UP001195483">
    <property type="component" value="Unassembled WGS sequence"/>
</dbReference>
<protein>
    <recommendedName>
        <fullName evidence="2">tryptophan--tRNA ligase</fullName>
        <ecNumber evidence="2">6.1.1.2</ecNumber>
    </recommendedName>
    <alternativeName>
        <fullName evidence="8">Tryptophanyl-tRNA synthetase</fullName>
    </alternativeName>
</protein>
<proteinExistence type="inferred from homology"/>
<reference evidence="10" key="2">
    <citation type="journal article" date="2021" name="Genome Biol. Evol.">
        <title>Developing a high-quality reference genome for a parasitic bivalve with doubly uniparental inheritance (Bivalvia: Unionida).</title>
        <authorList>
            <person name="Smith C.H."/>
        </authorList>
    </citation>
    <scope>NUCLEOTIDE SEQUENCE</scope>
    <source>
        <strain evidence="10">CHS0354</strain>
        <tissue evidence="10">Mantle</tissue>
    </source>
</reference>
<dbReference type="InterPro" id="IPR002306">
    <property type="entry name" value="Trp-tRNA-ligase"/>
</dbReference>
<dbReference type="InterPro" id="IPR002305">
    <property type="entry name" value="aa-tRNA-synth_Ic"/>
</dbReference>
<gene>
    <name evidence="10" type="ORF">CHS0354_023834</name>
</gene>
<evidence type="ECO:0000256" key="9">
    <source>
        <dbReference type="RuleBase" id="RU363036"/>
    </source>
</evidence>
<dbReference type="GO" id="GO:0004830">
    <property type="term" value="F:tryptophan-tRNA ligase activity"/>
    <property type="evidence" value="ECO:0007669"/>
    <property type="project" value="UniProtKB-EC"/>
</dbReference>
<dbReference type="GO" id="GO:0006436">
    <property type="term" value="P:tryptophanyl-tRNA aminoacylation"/>
    <property type="evidence" value="ECO:0007669"/>
    <property type="project" value="InterPro"/>
</dbReference>
<evidence type="ECO:0000313" key="10">
    <source>
        <dbReference type="EMBL" id="KAK3582295.1"/>
    </source>
</evidence>
<dbReference type="CDD" id="cd00806">
    <property type="entry name" value="TrpRS_core"/>
    <property type="match status" value="1"/>
</dbReference>
<dbReference type="InterPro" id="IPR050203">
    <property type="entry name" value="Trp-tRNA_synthetase"/>
</dbReference>